<feature type="transmembrane region" description="Helical" evidence="1">
    <location>
        <begin position="12"/>
        <end position="28"/>
    </location>
</feature>
<reference evidence="4" key="1">
    <citation type="submission" date="2022-11" db="EMBL/GenBank/DDBJ databases">
        <authorList>
            <person name="Kikuchi T."/>
        </authorList>
    </citation>
    <scope>NUCLEOTIDE SEQUENCE</scope>
    <source>
        <strain evidence="4">PS1010</strain>
    </source>
</reference>
<sequence length="654" mass="76897">MGKRFDLQGIRGLAILAVLGFHFFPNYFPNGFLGVDQFFVLSGFLMCMLLTKSSEDENISNLQMVYIFYTRRFRRILPLYQLVLFISIIFLYSCFADKTIQEINKSSAQNAMMFISNRMKSDEESYFEKLANSVDIFTHTWSLSVEIQFYIITPLLFFMPFRSVLFYVISLASIGYFCYLPNNFSFFNVFARIWQFMIGMITYELSQKISNEYQLLDSDDCEKQEEPQEERSFEKWTWILASIIVFNIFVVFLPMSLNPLFSRPLITFLTGIVILLSNEDQYLLSNRILVYIGDISYSLYLIHWPIYSYWKLYAEQNQLLLIFSVVIAMLFSIFVYNTFEKWYIKLDNSRVFILTIILIFANIAILKLNNVSISNESTIPQQTNKTIFVNLEDVEKQNREWNANDIINLAVKTCTKRISSKYCNTSGLSPRNPYKILLIGNSWAPNHGNLFYEECKDKANILVLGANTACEPFYLSKEWNCQPKDFDETRKHVENLKPDYIFHITRHIAYGENFNGTSFENDEVYQKMWKEMKKLLKFVNKKVYLLDAIPTVKKTEIVKLVGYLRKNISAVEIDKIMLDLTNYEGARARYAQLIKDCGDKCELIDYHDIFYRKDSKTFRFFDDNGFEYITNILHLTALGLEKVRPIWRKICANL</sequence>
<comment type="caution">
    <text evidence="4">The sequence shown here is derived from an EMBL/GenBank/DDBJ whole genome shotgun (WGS) entry which is preliminary data.</text>
</comment>
<feature type="domain" description="Acyltransferase 3" evidence="2">
    <location>
        <begin position="7"/>
        <end position="335"/>
    </location>
</feature>
<dbReference type="OrthoDB" id="5825384at2759"/>
<dbReference type="AlphaFoldDB" id="A0A9P1N0U4"/>
<feature type="transmembrane region" description="Helical" evidence="1">
    <location>
        <begin position="236"/>
        <end position="254"/>
    </location>
</feature>
<dbReference type="InterPro" id="IPR050879">
    <property type="entry name" value="Acyltransferase_3"/>
</dbReference>
<feature type="domain" description="SGNH" evidence="3">
    <location>
        <begin position="420"/>
        <end position="648"/>
    </location>
</feature>
<feature type="transmembrane region" description="Helical" evidence="1">
    <location>
        <begin position="288"/>
        <end position="307"/>
    </location>
</feature>
<accession>A0A9P1N0U4</accession>
<evidence type="ECO:0000256" key="1">
    <source>
        <dbReference type="SAM" id="Phobius"/>
    </source>
</evidence>
<feature type="transmembrane region" description="Helical" evidence="1">
    <location>
        <begin position="136"/>
        <end position="157"/>
    </location>
</feature>
<dbReference type="Pfam" id="PF19040">
    <property type="entry name" value="SGNH"/>
    <property type="match status" value="1"/>
</dbReference>
<dbReference type="GO" id="GO:0000271">
    <property type="term" value="P:polysaccharide biosynthetic process"/>
    <property type="evidence" value="ECO:0007669"/>
    <property type="project" value="TreeGrafter"/>
</dbReference>
<feature type="transmembrane region" description="Helical" evidence="1">
    <location>
        <begin position="319"/>
        <end position="339"/>
    </location>
</feature>
<evidence type="ECO:0000313" key="5">
    <source>
        <dbReference type="Proteomes" id="UP001152747"/>
    </source>
</evidence>
<organism evidence="4 5">
    <name type="scientific">Caenorhabditis angaria</name>
    <dbReference type="NCBI Taxonomy" id="860376"/>
    <lineage>
        <taxon>Eukaryota</taxon>
        <taxon>Metazoa</taxon>
        <taxon>Ecdysozoa</taxon>
        <taxon>Nematoda</taxon>
        <taxon>Chromadorea</taxon>
        <taxon>Rhabditida</taxon>
        <taxon>Rhabditina</taxon>
        <taxon>Rhabditomorpha</taxon>
        <taxon>Rhabditoidea</taxon>
        <taxon>Rhabditidae</taxon>
        <taxon>Peloderinae</taxon>
        <taxon>Caenorhabditis</taxon>
    </lineage>
</organism>
<gene>
    <name evidence="4" type="ORF">CAMP_LOCUS6377</name>
</gene>
<dbReference type="PANTHER" id="PTHR23028">
    <property type="entry name" value="ACETYLTRANSFERASE"/>
    <property type="match status" value="1"/>
</dbReference>
<feature type="transmembrane region" description="Helical" evidence="1">
    <location>
        <begin position="351"/>
        <end position="368"/>
    </location>
</feature>
<protein>
    <recommendedName>
        <fullName evidence="6">Acyl_transf_3 domain-containing protein</fullName>
    </recommendedName>
</protein>
<evidence type="ECO:0008006" key="6">
    <source>
        <dbReference type="Google" id="ProtNLM"/>
    </source>
</evidence>
<dbReference type="GO" id="GO:0016747">
    <property type="term" value="F:acyltransferase activity, transferring groups other than amino-acyl groups"/>
    <property type="evidence" value="ECO:0007669"/>
    <property type="project" value="InterPro"/>
</dbReference>
<keyword evidence="5" id="KW-1185">Reference proteome</keyword>
<evidence type="ECO:0000313" key="4">
    <source>
        <dbReference type="EMBL" id="CAI5443740.1"/>
    </source>
</evidence>
<keyword evidence="1" id="KW-0472">Membrane</keyword>
<dbReference type="Pfam" id="PF01757">
    <property type="entry name" value="Acyl_transf_3"/>
    <property type="match status" value="1"/>
</dbReference>
<dbReference type="EMBL" id="CANHGI010000002">
    <property type="protein sequence ID" value="CAI5443740.1"/>
    <property type="molecule type" value="Genomic_DNA"/>
</dbReference>
<dbReference type="PANTHER" id="PTHR23028:SF127">
    <property type="entry name" value="ACYL_TRANSF_3 DOMAIN-CONTAINING PROTEIN-RELATED"/>
    <property type="match status" value="1"/>
</dbReference>
<evidence type="ECO:0000259" key="3">
    <source>
        <dbReference type="Pfam" id="PF19040"/>
    </source>
</evidence>
<feature type="transmembrane region" description="Helical" evidence="1">
    <location>
        <begin position="260"/>
        <end position="276"/>
    </location>
</feature>
<evidence type="ECO:0000259" key="2">
    <source>
        <dbReference type="Pfam" id="PF01757"/>
    </source>
</evidence>
<proteinExistence type="predicted"/>
<dbReference type="Proteomes" id="UP001152747">
    <property type="component" value="Unassembled WGS sequence"/>
</dbReference>
<dbReference type="InterPro" id="IPR002656">
    <property type="entry name" value="Acyl_transf_3_dom"/>
</dbReference>
<keyword evidence="1" id="KW-0812">Transmembrane</keyword>
<keyword evidence="1" id="KW-1133">Transmembrane helix</keyword>
<dbReference type="InterPro" id="IPR043968">
    <property type="entry name" value="SGNH"/>
</dbReference>
<feature type="transmembrane region" description="Helical" evidence="1">
    <location>
        <begin position="72"/>
        <end position="92"/>
    </location>
</feature>
<name>A0A9P1N0U4_9PELO</name>
<dbReference type="GO" id="GO:0016020">
    <property type="term" value="C:membrane"/>
    <property type="evidence" value="ECO:0007669"/>
    <property type="project" value="TreeGrafter"/>
</dbReference>
<feature type="transmembrane region" description="Helical" evidence="1">
    <location>
        <begin position="164"/>
        <end position="180"/>
    </location>
</feature>